<dbReference type="PANTHER" id="PTHR28081:SF1">
    <property type="entry name" value="DAMAGE-REGULATED IMPORT FACILITATOR 1"/>
    <property type="match status" value="1"/>
</dbReference>
<name>A0A9P8RMS0_9PEZI</name>
<dbReference type="GO" id="GO:0005737">
    <property type="term" value="C:cytoplasm"/>
    <property type="evidence" value="ECO:0007669"/>
    <property type="project" value="UniProtKB-SubCell"/>
</dbReference>
<dbReference type="Pfam" id="PF08591">
    <property type="entry name" value="RNR_inhib"/>
    <property type="match status" value="1"/>
</dbReference>
<dbReference type="GO" id="GO:0008104">
    <property type="term" value="P:intracellular protein localization"/>
    <property type="evidence" value="ECO:0007669"/>
    <property type="project" value="TreeGrafter"/>
</dbReference>
<evidence type="ECO:0000256" key="1">
    <source>
        <dbReference type="ARBA" id="ARBA00004123"/>
    </source>
</evidence>
<evidence type="ECO:0000313" key="8">
    <source>
        <dbReference type="Proteomes" id="UP000750711"/>
    </source>
</evidence>
<gene>
    <name evidence="7" type="ORF">GP486_005382</name>
</gene>
<comment type="similarity">
    <text evidence="3">Belongs to the DIF1/spd1 family.</text>
</comment>
<dbReference type="GO" id="GO:0005634">
    <property type="term" value="C:nucleus"/>
    <property type="evidence" value="ECO:0007669"/>
    <property type="project" value="UniProtKB-SubCell"/>
</dbReference>
<comment type="caution">
    <text evidence="7">The sequence shown here is derived from an EMBL/GenBank/DDBJ whole genome shotgun (WGS) entry which is preliminary data.</text>
</comment>
<evidence type="ECO:0000256" key="5">
    <source>
        <dbReference type="ARBA" id="ARBA00023242"/>
    </source>
</evidence>
<comment type="subcellular location">
    <subcellularLocation>
        <location evidence="2">Cytoplasm</location>
    </subcellularLocation>
    <subcellularLocation>
        <location evidence="1">Nucleus</location>
    </subcellularLocation>
</comment>
<dbReference type="PANTHER" id="PTHR28081">
    <property type="entry name" value="DAMAGE-REGULATED IMPORT FACILITATOR 1-RELATED"/>
    <property type="match status" value="1"/>
</dbReference>
<organism evidence="7 8">
    <name type="scientific">Trichoglossum hirsutum</name>
    <dbReference type="NCBI Taxonomy" id="265104"/>
    <lineage>
        <taxon>Eukaryota</taxon>
        <taxon>Fungi</taxon>
        <taxon>Dikarya</taxon>
        <taxon>Ascomycota</taxon>
        <taxon>Pezizomycotina</taxon>
        <taxon>Geoglossomycetes</taxon>
        <taxon>Geoglossales</taxon>
        <taxon>Geoglossaceae</taxon>
        <taxon>Trichoglossum</taxon>
    </lineage>
</organism>
<evidence type="ECO:0000256" key="2">
    <source>
        <dbReference type="ARBA" id="ARBA00004496"/>
    </source>
</evidence>
<dbReference type="EMBL" id="JAGHQM010000999">
    <property type="protein sequence ID" value="KAH0556826.1"/>
    <property type="molecule type" value="Genomic_DNA"/>
</dbReference>
<dbReference type="GO" id="GO:1990846">
    <property type="term" value="F:ribonucleoside-diphosphate reductase inhibitor activity"/>
    <property type="evidence" value="ECO:0007669"/>
    <property type="project" value="TreeGrafter"/>
</dbReference>
<feature type="compositionally biased region" description="Polar residues" evidence="6">
    <location>
        <begin position="147"/>
        <end position="164"/>
    </location>
</feature>
<dbReference type="InterPro" id="IPR013900">
    <property type="entry name" value="RNR_inhibitor"/>
</dbReference>
<evidence type="ECO:0000256" key="3">
    <source>
        <dbReference type="ARBA" id="ARBA00005459"/>
    </source>
</evidence>
<evidence type="ECO:0000256" key="4">
    <source>
        <dbReference type="ARBA" id="ARBA00022490"/>
    </source>
</evidence>
<dbReference type="Proteomes" id="UP000750711">
    <property type="component" value="Unassembled WGS sequence"/>
</dbReference>
<protein>
    <submittedName>
        <fullName evidence="7">Uncharacterized protein</fullName>
    </submittedName>
</protein>
<keyword evidence="5" id="KW-0539">Nucleus</keyword>
<feature type="region of interest" description="Disordered" evidence="6">
    <location>
        <begin position="142"/>
        <end position="164"/>
    </location>
</feature>
<dbReference type="AlphaFoldDB" id="A0A9P8RMS0"/>
<proteinExistence type="inferred from homology"/>
<evidence type="ECO:0000313" key="7">
    <source>
        <dbReference type="EMBL" id="KAH0556826.1"/>
    </source>
</evidence>
<sequence>MPAPERQAKRPFQASITSYFTSTQSTSPAQSQPAHAQCVPPLPAKVQSSLLNVGMRIRKSVPEGYKTGTYCGPGAVADHGSSSYATVGALASQSATDRRLTELTPYCGIMKVGGYALQPNNGDRKPASLGYEIKAFNSDELDFPDGSQRSTISTLSTDSSPPALQTINTHKRRLEEDSEDEVSETSFSPFIYEDMTLPPASLPSHPVSQISVTNVNLSRPRVQARSRRGAHQASVSRVTKTYIGDEGNVDAGVGKTLTAPHEDDFSEADFLLPPSWAVTEVEMAGI</sequence>
<keyword evidence="4" id="KW-0963">Cytoplasm</keyword>
<reference evidence="7" key="1">
    <citation type="submission" date="2021-03" db="EMBL/GenBank/DDBJ databases">
        <title>Comparative genomics and phylogenomic investigation of the class Geoglossomycetes provide insights into ecological specialization and systematics.</title>
        <authorList>
            <person name="Melie T."/>
            <person name="Pirro S."/>
            <person name="Miller A.N."/>
            <person name="Quandt A."/>
        </authorList>
    </citation>
    <scope>NUCLEOTIDE SEQUENCE</scope>
    <source>
        <strain evidence="7">CAQ_001_2017</strain>
    </source>
</reference>
<accession>A0A9P8RMS0</accession>
<evidence type="ECO:0000256" key="6">
    <source>
        <dbReference type="SAM" id="MobiDB-lite"/>
    </source>
</evidence>
<keyword evidence="8" id="KW-1185">Reference proteome</keyword>